<dbReference type="FunFam" id="3.30.70.270:FF:000001">
    <property type="entry name" value="Diguanylate cyclase domain protein"/>
    <property type="match status" value="1"/>
</dbReference>
<dbReference type="GO" id="GO:0000160">
    <property type="term" value="P:phosphorelay signal transduction system"/>
    <property type="evidence" value="ECO:0007669"/>
    <property type="project" value="UniProtKB-KW"/>
</dbReference>
<dbReference type="InterPro" id="IPR029787">
    <property type="entry name" value="Nucleotide_cyclase"/>
</dbReference>
<dbReference type="EMBL" id="AE016795">
    <property type="protein sequence ID" value="AAO11448.1"/>
    <property type="molecule type" value="Genomic_DNA"/>
</dbReference>
<evidence type="ECO:0000259" key="11">
    <source>
        <dbReference type="PROSITE" id="PS50887"/>
    </source>
</evidence>
<evidence type="ECO:0000256" key="2">
    <source>
        <dbReference type="ARBA" id="ARBA00012528"/>
    </source>
</evidence>
<dbReference type="CDD" id="cd01949">
    <property type="entry name" value="GGDEF"/>
    <property type="match status" value="1"/>
</dbReference>
<evidence type="ECO:0000256" key="4">
    <source>
        <dbReference type="ARBA" id="ARBA00023012"/>
    </source>
</evidence>
<evidence type="ECO:0000256" key="8">
    <source>
        <dbReference type="ARBA" id="ARBA00034247"/>
    </source>
</evidence>
<evidence type="ECO:0000256" key="7">
    <source>
        <dbReference type="ARBA" id="ARBA00023163"/>
    </source>
</evidence>
<dbReference type="SMART" id="SM00267">
    <property type="entry name" value="GGDEF"/>
    <property type="match status" value="1"/>
</dbReference>
<feature type="domain" description="GGDEF" evidence="11">
    <location>
        <begin position="168"/>
        <end position="298"/>
    </location>
</feature>
<dbReference type="PANTHER" id="PTHR45138:SF9">
    <property type="entry name" value="DIGUANYLATE CYCLASE DGCM-RELATED"/>
    <property type="match status" value="1"/>
</dbReference>
<dbReference type="Pfam" id="PF00072">
    <property type="entry name" value="Response_reg"/>
    <property type="match status" value="1"/>
</dbReference>
<reference evidence="12 13" key="2">
    <citation type="journal article" date="2003" name="Infect. Immun.">
        <title>Characterization and pathogenic significance of Vibrio vulnificus antigens preferentially expressed in septicemic patients.</title>
        <authorList>
            <person name="Kim Y.R."/>
            <person name="Lee S.E."/>
            <person name="Kim C.M."/>
            <person name="Kim S.Y."/>
            <person name="Shin E.K."/>
            <person name="Shin D.H."/>
            <person name="Chung S.S."/>
            <person name="Choy H.E."/>
            <person name="Progulske-Fox A."/>
            <person name="Hillman J.D."/>
            <person name="Handfield M."/>
            <person name="Rhee J.H."/>
        </authorList>
    </citation>
    <scope>NUCLEOTIDE SEQUENCE [LARGE SCALE GENOMIC DNA]</scope>
    <source>
        <strain evidence="12 13">CMCP6</strain>
    </source>
</reference>
<reference evidence="12 13" key="3">
    <citation type="journal article" date="2011" name="Mol. Syst. Biol.">
        <title>Integrative genome-scale metabolic analysis of Vibrio vulnificus for drug targeting and discovery.</title>
        <authorList>
            <person name="Kim H.U."/>
            <person name="Kim S.Y."/>
            <person name="Jeong H."/>
            <person name="Kim T.Y."/>
            <person name="Kim J.J."/>
            <person name="Choy H.E."/>
            <person name="Yi K.Y."/>
            <person name="Rhee J.H."/>
            <person name="Lee S.Y."/>
        </authorList>
    </citation>
    <scope>NUCLEOTIDE SEQUENCE [LARGE SCALE GENOMIC DNA]</scope>
    <source>
        <strain evidence="12 13">CMCP6</strain>
    </source>
</reference>
<evidence type="ECO:0000256" key="3">
    <source>
        <dbReference type="ARBA" id="ARBA00022553"/>
    </source>
</evidence>
<dbReference type="SMART" id="SM00448">
    <property type="entry name" value="REC"/>
    <property type="match status" value="1"/>
</dbReference>
<dbReference type="Gene3D" id="3.30.70.270">
    <property type="match status" value="1"/>
</dbReference>
<dbReference type="InterPro" id="IPR000160">
    <property type="entry name" value="GGDEF_dom"/>
</dbReference>
<dbReference type="NCBIfam" id="TIGR00254">
    <property type="entry name" value="GGDEF"/>
    <property type="match status" value="1"/>
</dbReference>
<evidence type="ECO:0000256" key="1">
    <source>
        <dbReference type="ARBA" id="ARBA00001946"/>
    </source>
</evidence>
<keyword evidence="3 9" id="KW-0597">Phosphoprotein</keyword>
<gene>
    <name evidence="12" type="ordered locus">VV1_3127</name>
</gene>
<dbReference type="RefSeq" id="WP_011080927.1">
    <property type="nucleotide sequence ID" value="NC_004459.3"/>
</dbReference>
<dbReference type="GO" id="GO:1902201">
    <property type="term" value="P:negative regulation of bacterial-type flagellum-dependent cell motility"/>
    <property type="evidence" value="ECO:0007669"/>
    <property type="project" value="TreeGrafter"/>
</dbReference>
<name>A0A3Q0L7G8_VIBVU</name>
<evidence type="ECO:0000256" key="5">
    <source>
        <dbReference type="ARBA" id="ARBA00023015"/>
    </source>
</evidence>
<evidence type="ECO:0000259" key="10">
    <source>
        <dbReference type="PROSITE" id="PS50110"/>
    </source>
</evidence>
<keyword evidence="4" id="KW-0902">Two-component regulatory system</keyword>
<feature type="domain" description="Response regulatory" evidence="10">
    <location>
        <begin position="9"/>
        <end position="125"/>
    </location>
</feature>
<evidence type="ECO:0000313" key="13">
    <source>
        <dbReference type="Proteomes" id="UP000002275"/>
    </source>
</evidence>
<dbReference type="PROSITE" id="PS50887">
    <property type="entry name" value="GGDEF"/>
    <property type="match status" value="1"/>
</dbReference>
<sequence length="304" mass="33936">MKVEPSNTEILVVDDTVDNVKLLSQLLQNEGYLVKGALSAKSALRMCQKKKPDLILLDIMMPEVDGYELCRQLKKDPSTQDIPVIFLSALDHVQDKVRAFQIGGVDYIQKPFEVMEVLARVRTHAGLVTLQRALIEQNEQLKRMATTDALTGLVNRRYLADMAGKVSGNFALILFDIDDFKTINDQYGHHVGDEVLVRIAEITRRVIGQHGYCARWGGEEFLILLPNFDAKRAYDLAACIQDEFNESKGTLGAYHFTASFGVACNQGALSFHHVIRQADAAMYQGKKSGKNRVVSSSAMESREI</sequence>
<dbReference type="GO" id="GO:0005886">
    <property type="term" value="C:plasma membrane"/>
    <property type="evidence" value="ECO:0007669"/>
    <property type="project" value="TreeGrafter"/>
</dbReference>
<dbReference type="Gene3D" id="3.40.50.2300">
    <property type="match status" value="1"/>
</dbReference>
<accession>A0A3Q0L7G8</accession>
<proteinExistence type="predicted"/>
<dbReference type="PANTHER" id="PTHR45138">
    <property type="entry name" value="REGULATORY COMPONENTS OF SENSORY TRANSDUCTION SYSTEM"/>
    <property type="match status" value="1"/>
</dbReference>
<dbReference type="PROSITE" id="PS50110">
    <property type="entry name" value="RESPONSE_REGULATORY"/>
    <property type="match status" value="1"/>
</dbReference>
<dbReference type="FunFam" id="3.40.50.2300:FF:000001">
    <property type="entry name" value="DNA-binding response regulator PhoB"/>
    <property type="match status" value="1"/>
</dbReference>
<keyword evidence="5" id="KW-0805">Transcription regulation</keyword>
<keyword evidence="6" id="KW-0238">DNA-binding</keyword>
<feature type="modified residue" description="4-aspartylphosphate" evidence="9">
    <location>
        <position position="58"/>
    </location>
</feature>
<dbReference type="InterPro" id="IPR011006">
    <property type="entry name" value="CheY-like_superfamily"/>
</dbReference>
<dbReference type="Proteomes" id="UP000002275">
    <property type="component" value="Chromosome I"/>
</dbReference>
<reference evidence="13" key="1">
    <citation type="submission" date="2002-12" db="EMBL/GenBank/DDBJ databases">
        <title>Complete genome sequence of Vibrio vulnificus CMCP6.</title>
        <authorList>
            <person name="Rhee J.H."/>
            <person name="Kim S.Y."/>
            <person name="Chung S.S."/>
            <person name="Kim J.J."/>
            <person name="Moon Y.H."/>
            <person name="Jeong H."/>
            <person name="Choy H.E."/>
        </authorList>
    </citation>
    <scope>NUCLEOTIDE SEQUENCE [LARGE SCALE GENOMIC DNA]</scope>
    <source>
        <strain evidence="13">CMCP6</strain>
    </source>
</reference>
<dbReference type="GO" id="GO:0052621">
    <property type="term" value="F:diguanylate cyclase activity"/>
    <property type="evidence" value="ECO:0007669"/>
    <property type="project" value="UniProtKB-EC"/>
</dbReference>
<dbReference type="InterPro" id="IPR001789">
    <property type="entry name" value="Sig_transdc_resp-reg_receiver"/>
</dbReference>
<dbReference type="SUPFAM" id="SSF55073">
    <property type="entry name" value="Nucleotide cyclase"/>
    <property type="match status" value="1"/>
</dbReference>
<evidence type="ECO:0000256" key="9">
    <source>
        <dbReference type="PROSITE-ProRule" id="PRU00169"/>
    </source>
</evidence>
<dbReference type="Pfam" id="PF00990">
    <property type="entry name" value="GGDEF"/>
    <property type="match status" value="1"/>
</dbReference>
<comment type="catalytic activity">
    <reaction evidence="8">
        <text>2 GTP = 3',3'-c-di-GMP + 2 diphosphate</text>
        <dbReference type="Rhea" id="RHEA:24898"/>
        <dbReference type="ChEBI" id="CHEBI:33019"/>
        <dbReference type="ChEBI" id="CHEBI:37565"/>
        <dbReference type="ChEBI" id="CHEBI:58805"/>
        <dbReference type="EC" id="2.7.7.65"/>
    </reaction>
</comment>
<evidence type="ECO:0000313" key="12">
    <source>
        <dbReference type="EMBL" id="AAO11448.1"/>
    </source>
</evidence>
<dbReference type="GO" id="GO:0043709">
    <property type="term" value="P:cell adhesion involved in single-species biofilm formation"/>
    <property type="evidence" value="ECO:0007669"/>
    <property type="project" value="TreeGrafter"/>
</dbReference>
<dbReference type="EC" id="2.7.7.65" evidence="2"/>
<keyword evidence="7" id="KW-0804">Transcription</keyword>
<evidence type="ECO:0000256" key="6">
    <source>
        <dbReference type="ARBA" id="ARBA00023125"/>
    </source>
</evidence>
<dbReference type="CDD" id="cd19920">
    <property type="entry name" value="REC_PA4781-like"/>
    <property type="match status" value="1"/>
</dbReference>
<dbReference type="InterPro" id="IPR050469">
    <property type="entry name" value="Diguanylate_Cyclase"/>
</dbReference>
<dbReference type="AlphaFoldDB" id="A0A3Q0L7G8"/>
<dbReference type="KEGG" id="vvu:VV1_3127"/>
<dbReference type="GO" id="GO:0003677">
    <property type="term" value="F:DNA binding"/>
    <property type="evidence" value="ECO:0007669"/>
    <property type="project" value="UniProtKB-KW"/>
</dbReference>
<dbReference type="InterPro" id="IPR043128">
    <property type="entry name" value="Rev_trsase/Diguanyl_cyclase"/>
</dbReference>
<protein>
    <recommendedName>
        <fullName evidence="2">diguanylate cyclase</fullName>
        <ecNumber evidence="2">2.7.7.65</ecNumber>
    </recommendedName>
</protein>
<organism evidence="12 13">
    <name type="scientific">Vibrio vulnificus (strain CMCP6)</name>
    <dbReference type="NCBI Taxonomy" id="216895"/>
    <lineage>
        <taxon>Bacteria</taxon>
        <taxon>Pseudomonadati</taxon>
        <taxon>Pseudomonadota</taxon>
        <taxon>Gammaproteobacteria</taxon>
        <taxon>Vibrionales</taxon>
        <taxon>Vibrionaceae</taxon>
        <taxon>Vibrio</taxon>
    </lineage>
</organism>
<comment type="cofactor">
    <cofactor evidence="1">
        <name>Mg(2+)</name>
        <dbReference type="ChEBI" id="CHEBI:18420"/>
    </cofactor>
</comment>
<dbReference type="SUPFAM" id="SSF52172">
    <property type="entry name" value="CheY-like"/>
    <property type="match status" value="1"/>
</dbReference>